<feature type="region of interest" description="Disordered" evidence="1">
    <location>
        <begin position="14"/>
        <end position="138"/>
    </location>
</feature>
<organism evidence="2 3">
    <name type="scientific">Phytophthora megakarya</name>
    <dbReference type="NCBI Taxonomy" id="4795"/>
    <lineage>
        <taxon>Eukaryota</taxon>
        <taxon>Sar</taxon>
        <taxon>Stramenopiles</taxon>
        <taxon>Oomycota</taxon>
        <taxon>Peronosporomycetes</taxon>
        <taxon>Peronosporales</taxon>
        <taxon>Peronosporaceae</taxon>
        <taxon>Phytophthora</taxon>
    </lineage>
</organism>
<reference evidence="3" key="1">
    <citation type="submission" date="2017-03" db="EMBL/GenBank/DDBJ databases">
        <title>Phytopthora megakarya and P. palmivora, two closely related causual agents of cacao black pod achieved similar genome size and gene model numbers by different mechanisms.</title>
        <authorList>
            <person name="Ali S."/>
            <person name="Shao J."/>
            <person name="Larry D.J."/>
            <person name="Kronmiller B."/>
            <person name="Shen D."/>
            <person name="Strem M.D."/>
            <person name="Melnick R.L."/>
            <person name="Guiltinan M.J."/>
            <person name="Tyler B.M."/>
            <person name="Meinhardt L.W."/>
            <person name="Bailey B.A."/>
        </authorList>
    </citation>
    <scope>NUCLEOTIDE SEQUENCE [LARGE SCALE GENOMIC DNA]</scope>
    <source>
        <strain evidence="3">zdho120</strain>
    </source>
</reference>
<evidence type="ECO:0008006" key="4">
    <source>
        <dbReference type="Google" id="ProtNLM"/>
    </source>
</evidence>
<feature type="compositionally biased region" description="Basic and acidic residues" evidence="1">
    <location>
        <begin position="50"/>
        <end position="76"/>
    </location>
</feature>
<protein>
    <recommendedName>
        <fullName evidence="4">Reverse transcriptase</fullName>
    </recommendedName>
</protein>
<proteinExistence type="predicted"/>
<dbReference type="Proteomes" id="UP000198211">
    <property type="component" value="Unassembled WGS sequence"/>
</dbReference>
<comment type="caution">
    <text evidence="2">The sequence shown here is derived from an EMBL/GenBank/DDBJ whole genome shotgun (WGS) entry which is preliminary data.</text>
</comment>
<evidence type="ECO:0000313" key="3">
    <source>
        <dbReference type="Proteomes" id="UP000198211"/>
    </source>
</evidence>
<keyword evidence="3" id="KW-1185">Reference proteome</keyword>
<evidence type="ECO:0000313" key="2">
    <source>
        <dbReference type="EMBL" id="OWY97926.1"/>
    </source>
</evidence>
<accession>A0A225UZB5</accession>
<sequence length="198" mass="21234">MAIAVLIEATFPQTERSHLSTPPTNPNAVRYRSGDAGGRGAISESMPDQATDRTVTKDIKPKTENRTDARDIEPKTRSSNCQTRIKLESGDDLGVKSPIHPTECVELRDPSAEGATATTPQDAEADDETYYHESGDLSAEDLEGNLAVLPEIPISTTAKVSIEDLQIVRSGDAGITTDVFQTGIADDPDRESVLGPRS</sequence>
<dbReference type="EMBL" id="NBNE01009931">
    <property type="protein sequence ID" value="OWY97926.1"/>
    <property type="molecule type" value="Genomic_DNA"/>
</dbReference>
<evidence type="ECO:0000256" key="1">
    <source>
        <dbReference type="SAM" id="MobiDB-lite"/>
    </source>
</evidence>
<name>A0A225UZB5_9STRA</name>
<gene>
    <name evidence="2" type="ORF">PHMEG_00031428</name>
</gene>
<dbReference type="AlphaFoldDB" id="A0A225UZB5"/>